<protein>
    <submittedName>
        <fullName evidence="1">Uncharacterized protein</fullName>
    </submittedName>
</protein>
<dbReference type="AlphaFoldDB" id="A0A2T5M3S9"/>
<dbReference type="EMBL" id="MSFN02000002">
    <property type="protein sequence ID" value="PTU23191.1"/>
    <property type="molecule type" value="Genomic_DNA"/>
</dbReference>
<dbReference type="Proteomes" id="UP000244073">
    <property type="component" value="Unassembled WGS sequence"/>
</dbReference>
<dbReference type="GeneID" id="63816656"/>
<evidence type="ECO:0000313" key="2">
    <source>
        <dbReference type="Proteomes" id="UP000244073"/>
    </source>
</evidence>
<organism evidence="1 2">
    <name type="scientific">Aspergillus ochraceoroseus IBT 24754</name>
    <dbReference type="NCBI Taxonomy" id="1392256"/>
    <lineage>
        <taxon>Eukaryota</taxon>
        <taxon>Fungi</taxon>
        <taxon>Dikarya</taxon>
        <taxon>Ascomycota</taxon>
        <taxon>Pezizomycotina</taxon>
        <taxon>Eurotiomycetes</taxon>
        <taxon>Eurotiomycetidae</taxon>
        <taxon>Eurotiales</taxon>
        <taxon>Aspergillaceae</taxon>
        <taxon>Aspergillus</taxon>
        <taxon>Aspergillus subgen. Nidulantes</taxon>
    </lineage>
</organism>
<proteinExistence type="predicted"/>
<name>A0A2T5M3S9_9EURO</name>
<evidence type="ECO:0000313" key="1">
    <source>
        <dbReference type="EMBL" id="PTU23191.1"/>
    </source>
</evidence>
<comment type="caution">
    <text evidence="1">The sequence shown here is derived from an EMBL/GenBank/DDBJ whole genome shotgun (WGS) entry which is preliminary data.</text>
</comment>
<dbReference type="RefSeq" id="XP_040754583.1">
    <property type="nucleotide sequence ID" value="XM_040899774.1"/>
</dbReference>
<accession>A0A2T5M3S9</accession>
<reference evidence="1 2" key="1">
    <citation type="journal article" date="2018" name="Proc. Natl. Acad. Sci. U.S.A.">
        <title>Linking secondary metabolites to gene clusters through genome sequencing of six diverse Aspergillus species.</title>
        <authorList>
            <person name="Kaerboelling I."/>
            <person name="Vesth T.C."/>
            <person name="Frisvad J.C."/>
            <person name="Nybo J.L."/>
            <person name="Theobald S."/>
            <person name="Kuo A."/>
            <person name="Bowyer P."/>
            <person name="Matsuda Y."/>
            <person name="Mondo S."/>
            <person name="Lyhne E.K."/>
            <person name="Kogle M.E."/>
            <person name="Clum A."/>
            <person name="Lipzen A."/>
            <person name="Salamov A."/>
            <person name="Ngan C.Y."/>
            <person name="Daum C."/>
            <person name="Chiniquy J."/>
            <person name="Barry K."/>
            <person name="LaButti K."/>
            <person name="Haridas S."/>
            <person name="Simmons B.A."/>
            <person name="Magnuson J.K."/>
            <person name="Mortensen U.H."/>
            <person name="Larsen T.O."/>
            <person name="Grigoriev I.V."/>
            <person name="Baker S.E."/>
            <person name="Andersen M.R."/>
        </authorList>
    </citation>
    <scope>NUCLEOTIDE SEQUENCE [LARGE SCALE GENOMIC DNA]</scope>
    <source>
        <strain evidence="1 2">IBT 24754</strain>
    </source>
</reference>
<gene>
    <name evidence="1" type="ORF">P175DRAFT_0530298</name>
</gene>
<dbReference type="VEuPathDB" id="FungiDB:P175DRAFT_0530298"/>
<sequence length="193" mass="21716">MATSFLTDPPTHIYTDYISGTGNLASLILRLSSPQSRPFSPQWLWASCEDPLCLSDTRRCINRLYSWKKQEQVQCTCVIAHNLPTYPKPQRLTWPLKLIASTAYNDDDDPHSQTQAGAPSEVMFSLPGTLNKPFRNKMNVSMWLQLQCLGGTSISLACLITWTPDNLSRFMAIENVPEHSENGEEEPPRSKGD</sequence>